<dbReference type="OrthoDB" id="10435067at2759"/>
<dbReference type="RefSeq" id="XP_002683272.1">
    <property type="nucleotide sequence ID" value="XM_002683226.1"/>
</dbReference>
<evidence type="ECO:0000313" key="3">
    <source>
        <dbReference type="Proteomes" id="UP000006671"/>
    </source>
</evidence>
<proteinExistence type="predicted"/>
<dbReference type="VEuPathDB" id="AmoebaDB:NAEGRDRAFT_61566"/>
<evidence type="ECO:0000313" key="2">
    <source>
        <dbReference type="EMBL" id="EFC50528.1"/>
    </source>
</evidence>
<feature type="compositionally biased region" description="Polar residues" evidence="1">
    <location>
        <begin position="706"/>
        <end position="728"/>
    </location>
</feature>
<sequence length="844" mass="94212">MAPNITSKANNVVFIDATPSTPTKKTTKQRSTTPIKSPTKNTIMNFFSTKKQTPSLSITTQSTNNSCCLTVASHTATTTTPLPPTTNASTTTRNNDALSITSEEDDVIMIESSQESLIITNRLPQVVVMEMINDSHIVNNNNNTNNNMITSMMTGVNTTPKNDKKRKYELSPSTDEEKKENIDPKQMNAIPSSPIVSPKKKKLKETIVTASDSIANTTAATTATTPSSTTISDKTPTSVEECEELIQQLVNEVKNLKPSLDDSSKLRKDEKIKKYLKKLFEFCQSNKEFQANKNTYPFKPAFINLLIAYCQGVASLDVDELIQDVRKSWIKIAQKKQLVTGTIDENTIDNLLPTIDAMKNAINLHLERKVYGVKDLCEISVWEARKLSSLTTKVGSTARDCATLAKQMRSNFKKIAETKGKEINKLQKLKVKLEKQAAKETKKEAKKEAKKEVASNAATLTSPKKNKQTQVKCKSITLFTQKCNILKEDKVVSAPVCRVQSGKTIEEIDLAIAAQNYPVSLKETIASMKKNPLKKPKVAFKFISLFGKVHTFHKDEEECQSTVVNGRKPLAKDPNMTYPEEDEEEMEELVLGEADLAVEGECLDSEDDDGEELEFDSEDDVNMEEDNICADDIIEYEDGKIEHVETSEISKDQQKKKKRQQLSDLDPIFECSNQLQEVTFTVDEDFIFDISELNCNQVFWWQNQSAPKKNVTATETEAKNATSSTDATNSDKMDTTSDGTTTTETGEKKSKPKKQQGASVPGEIKFVNQTDSFTSPSKSDVWESGQMEHLKIILTTCATKPEIVAAMLQKFPSLSKNRVNKKIKDIVVKEKRDGDSKTKFYLKE</sequence>
<reference evidence="2 3" key="1">
    <citation type="journal article" date="2010" name="Cell">
        <title>The genome of Naegleria gruberi illuminates early eukaryotic versatility.</title>
        <authorList>
            <person name="Fritz-Laylin L.K."/>
            <person name="Prochnik S.E."/>
            <person name="Ginger M.L."/>
            <person name="Dacks J.B."/>
            <person name="Carpenter M.L."/>
            <person name="Field M.C."/>
            <person name="Kuo A."/>
            <person name="Paredez A."/>
            <person name="Chapman J."/>
            <person name="Pham J."/>
            <person name="Shu S."/>
            <person name="Neupane R."/>
            <person name="Cipriano M."/>
            <person name="Mancuso J."/>
            <person name="Tu H."/>
            <person name="Salamov A."/>
            <person name="Lindquist E."/>
            <person name="Shapiro H."/>
            <person name="Lucas S."/>
            <person name="Grigoriev I.V."/>
            <person name="Cande W.Z."/>
            <person name="Fulton C."/>
            <person name="Rokhsar D.S."/>
            <person name="Dawson S.C."/>
        </authorList>
    </citation>
    <scope>NUCLEOTIDE SEQUENCE [LARGE SCALE GENOMIC DNA]</scope>
    <source>
        <strain evidence="2 3">NEG-M</strain>
    </source>
</reference>
<feature type="compositionally biased region" description="Basic and acidic residues" evidence="1">
    <location>
        <begin position="441"/>
        <end position="453"/>
    </location>
</feature>
<organism evidence="3">
    <name type="scientific">Naegleria gruberi</name>
    <name type="common">Amoeba</name>
    <dbReference type="NCBI Taxonomy" id="5762"/>
    <lineage>
        <taxon>Eukaryota</taxon>
        <taxon>Discoba</taxon>
        <taxon>Heterolobosea</taxon>
        <taxon>Tetramitia</taxon>
        <taxon>Eutetramitia</taxon>
        <taxon>Vahlkampfiidae</taxon>
        <taxon>Naegleria</taxon>
    </lineage>
</organism>
<evidence type="ECO:0000256" key="1">
    <source>
        <dbReference type="SAM" id="MobiDB-lite"/>
    </source>
</evidence>
<name>D2UYR9_NAEGR</name>
<dbReference type="KEGG" id="ngr:NAEGRDRAFT_61566"/>
<feature type="region of interest" description="Disordered" evidence="1">
    <location>
        <begin position="155"/>
        <end position="198"/>
    </location>
</feature>
<protein>
    <submittedName>
        <fullName evidence="2">Predicted protein</fullName>
    </submittedName>
</protein>
<dbReference type="AlphaFoldDB" id="D2UYR9"/>
<feature type="region of interest" description="Disordered" evidence="1">
    <location>
        <begin position="441"/>
        <end position="461"/>
    </location>
</feature>
<dbReference type="GeneID" id="8863644"/>
<feature type="compositionally biased region" description="Low complexity" evidence="1">
    <location>
        <begin position="18"/>
        <end position="34"/>
    </location>
</feature>
<feature type="region of interest" description="Disordered" evidence="1">
    <location>
        <begin position="706"/>
        <end position="760"/>
    </location>
</feature>
<gene>
    <name evidence="2" type="ORF">NAEGRDRAFT_61566</name>
</gene>
<keyword evidence="3" id="KW-1185">Reference proteome</keyword>
<dbReference type="EMBL" id="GG738845">
    <property type="protein sequence ID" value="EFC50528.1"/>
    <property type="molecule type" value="Genomic_DNA"/>
</dbReference>
<dbReference type="InParanoid" id="D2UYR9"/>
<dbReference type="Proteomes" id="UP000006671">
    <property type="component" value="Unassembled WGS sequence"/>
</dbReference>
<accession>D2UYR9</accession>
<dbReference type="OMA" id="MINDSHI"/>
<feature type="region of interest" description="Disordered" evidence="1">
    <location>
        <begin position="17"/>
        <end position="40"/>
    </location>
</feature>